<dbReference type="EMBL" id="FNJU01000002">
    <property type="protein sequence ID" value="SDP34917.1"/>
    <property type="molecule type" value="Genomic_DNA"/>
</dbReference>
<proteinExistence type="predicted"/>
<dbReference type="RefSeq" id="WP_175490197.1">
    <property type="nucleotide sequence ID" value="NZ_FNJU01000002.1"/>
</dbReference>
<dbReference type="Proteomes" id="UP000199159">
    <property type="component" value="Unassembled WGS sequence"/>
</dbReference>
<dbReference type="AlphaFoldDB" id="A0A1H0RZX7"/>
<accession>A0A1H0RZX7</accession>
<keyword evidence="2" id="KW-1185">Reference proteome</keyword>
<gene>
    <name evidence="1" type="ORF">SAMN05216565_102463</name>
</gene>
<evidence type="ECO:0000313" key="1">
    <source>
        <dbReference type="EMBL" id="SDP34917.1"/>
    </source>
</evidence>
<reference evidence="2" key="1">
    <citation type="submission" date="2016-10" db="EMBL/GenBank/DDBJ databases">
        <authorList>
            <person name="Varghese N."/>
            <person name="Submissions S."/>
        </authorList>
    </citation>
    <scope>NUCLEOTIDE SEQUENCE [LARGE SCALE GENOMIC DNA]</scope>
    <source>
        <strain evidence="2">IBRC-M10078</strain>
    </source>
</reference>
<evidence type="ECO:0000313" key="2">
    <source>
        <dbReference type="Proteomes" id="UP000199159"/>
    </source>
</evidence>
<organism evidence="1 2">
    <name type="scientific">Litchfieldia salsa</name>
    <dbReference type="NCBI Taxonomy" id="930152"/>
    <lineage>
        <taxon>Bacteria</taxon>
        <taxon>Bacillati</taxon>
        <taxon>Bacillota</taxon>
        <taxon>Bacilli</taxon>
        <taxon>Bacillales</taxon>
        <taxon>Bacillaceae</taxon>
        <taxon>Litchfieldia</taxon>
    </lineage>
</organism>
<protein>
    <submittedName>
        <fullName evidence="1">Uncharacterized protein</fullName>
    </submittedName>
</protein>
<sequence length="47" mass="5490">MAYEFPVASLSQNELKQIKSMEEKLRDKTGQEIVLIAYENKHKHEKG</sequence>
<name>A0A1H0RZX7_9BACI</name>